<dbReference type="STRING" id="94624.Bpet3573"/>
<feature type="domain" description="Aldehyde dehydrogenase" evidence="3">
    <location>
        <begin position="31"/>
        <end position="461"/>
    </location>
</feature>
<reference evidence="4 5" key="1">
    <citation type="journal article" date="2008" name="BMC Genomics">
        <title>The missing link: Bordetella petrii is endowed with both the metabolic versatility of environmental bacteria and virulence traits of pathogenic Bordetellae.</title>
        <authorList>
            <person name="Gross R."/>
            <person name="Guzman C.A."/>
            <person name="Sebaihia M."/>
            <person name="Martins Dos Santos V.A."/>
            <person name="Pieper D.H."/>
            <person name="Koebnik R."/>
            <person name="Lechner M."/>
            <person name="Bartels D."/>
            <person name="Buhrmester J."/>
            <person name="Choudhuri J.V."/>
            <person name="Ebensen T."/>
            <person name="Gaigalat L."/>
            <person name="Herrmann S."/>
            <person name="Khachane A.N."/>
            <person name="Larisch C."/>
            <person name="Link S."/>
            <person name="Linke B."/>
            <person name="Meyer F."/>
            <person name="Mormann S."/>
            <person name="Nakunst D."/>
            <person name="Rueckert C."/>
            <person name="Schneiker-Bekel S."/>
            <person name="Schulze K."/>
            <person name="Vorhoelter F.J."/>
            <person name="Yevsa T."/>
            <person name="Engle J.T."/>
            <person name="Goldman W.E."/>
            <person name="Puehler A."/>
            <person name="Goebel U.B."/>
            <person name="Goesmann A."/>
            <person name="Bloecker H."/>
            <person name="Kaiser O."/>
            <person name="Martinez-Arias R."/>
        </authorList>
    </citation>
    <scope>NUCLEOTIDE SEQUENCE [LARGE SCALE GENOMIC DNA]</scope>
    <source>
        <strain evidence="5">ATCC BAA-461 / DSM 12804 / CCUG 43448 / CIP 107267 / Se-1111R</strain>
    </source>
</reference>
<keyword evidence="1 4" id="KW-0560">Oxidoreductase</keyword>
<evidence type="ECO:0000256" key="1">
    <source>
        <dbReference type="ARBA" id="ARBA00023002"/>
    </source>
</evidence>
<accession>A9HZ79</accession>
<dbReference type="InterPro" id="IPR016162">
    <property type="entry name" value="Ald_DH_N"/>
</dbReference>
<dbReference type="PANTHER" id="PTHR43111">
    <property type="entry name" value="ALDEHYDE DEHYDROGENASE B-RELATED"/>
    <property type="match status" value="1"/>
</dbReference>
<name>A9HZ79_BORPD</name>
<dbReference type="AlphaFoldDB" id="A9HZ79"/>
<dbReference type="eggNOG" id="COG1012">
    <property type="taxonomic scope" value="Bacteria"/>
</dbReference>
<sequence>MTRQDADMLELVNFVAGRRVSGTGPGTVLRDPLSGEPLARADSTGLDLPGAYAWARQHGGAALRALSYAERAALLARVAEVLQANRDKYYEIALRNAGTVRQDSAIDIEGGIYTLSYYAKLGAKLEGQAFRPDGEQVSLARDDAYAVRHIAVPARGLALLINAFNFPSWGLWEKAAPALLSGVPVVAKPATATAWLAHEMVADLLAAQVLPEGALSLVCGASAGLLDALAPGDVLSFTGSADTAALLRAHPRVARDALRMNAETDSLNCALLGPDAAAGGAAFDALVHEAVREITVKSGQKCTAIRRILVPQAAYQRMADAIASRLAAVTVGNPRNADVRMGSLVGRAQHDDVQAGIQALRAGSQVLFDGGQVRLLDADPAVAACVAPWLLGSPDPDNHPLAHDREVFGPLATLMPYRDAAHAYALARRGQGSLVASVYSDDSAFLARSALELADSHGRVHLVSPEAARTHTGHGNVMPQSLHGGPGRAGGGEELGGLRALALYHRRAAIQGAPARLRGLADAAGAT</sequence>
<keyword evidence="5" id="KW-1185">Reference proteome</keyword>
<dbReference type="Pfam" id="PF00171">
    <property type="entry name" value="Aldedh"/>
    <property type="match status" value="1"/>
</dbReference>
<feature type="region of interest" description="Disordered" evidence="2">
    <location>
        <begin position="470"/>
        <end position="491"/>
    </location>
</feature>
<dbReference type="InterPro" id="IPR015590">
    <property type="entry name" value="Aldehyde_DH_dom"/>
</dbReference>
<dbReference type="Gene3D" id="3.40.605.10">
    <property type="entry name" value="Aldehyde Dehydrogenase, Chain A, domain 1"/>
    <property type="match status" value="1"/>
</dbReference>
<dbReference type="EMBL" id="AM902716">
    <property type="protein sequence ID" value="CAP43916.1"/>
    <property type="molecule type" value="Genomic_DNA"/>
</dbReference>
<dbReference type="NCBIfam" id="NF008868">
    <property type="entry name" value="PRK11903.1"/>
    <property type="match status" value="1"/>
</dbReference>
<evidence type="ECO:0000259" key="3">
    <source>
        <dbReference type="Pfam" id="PF00171"/>
    </source>
</evidence>
<dbReference type="SUPFAM" id="SSF53720">
    <property type="entry name" value="ALDH-like"/>
    <property type="match status" value="1"/>
</dbReference>
<organism evidence="4 5">
    <name type="scientific">Bordetella petrii (strain ATCC BAA-461 / DSM 12804 / CCUG 43448 / CIP 107267 / Se-1111R)</name>
    <dbReference type="NCBI Taxonomy" id="340100"/>
    <lineage>
        <taxon>Bacteria</taxon>
        <taxon>Pseudomonadati</taxon>
        <taxon>Pseudomonadota</taxon>
        <taxon>Betaproteobacteria</taxon>
        <taxon>Burkholderiales</taxon>
        <taxon>Alcaligenaceae</taxon>
        <taxon>Bordetella</taxon>
    </lineage>
</organism>
<dbReference type="InterPro" id="IPR016161">
    <property type="entry name" value="Ald_DH/histidinol_DH"/>
</dbReference>
<dbReference type="KEGG" id="bpt:Bpet3573"/>
<dbReference type="GO" id="GO:0004029">
    <property type="term" value="F:aldehyde dehydrogenase (NAD+) activity"/>
    <property type="evidence" value="ECO:0007669"/>
    <property type="project" value="UniProtKB-EC"/>
</dbReference>
<dbReference type="EC" id="1.2.1.3" evidence="4"/>
<evidence type="ECO:0000256" key="2">
    <source>
        <dbReference type="SAM" id="MobiDB-lite"/>
    </source>
</evidence>
<dbReference type="PANTHER" id="PTHR43111:SF1">
    <property type="entry name" value="ALDEHYDE DEHYDROGENASE B-RELATED"/>
    <property type="match status" value="1"/>
</dbReference>
<dbReference type="InterPro" id="IPR016163">
    <property type="entry name" value="Ald_DH_C"/>
</dbReference>
<proteinExistence type="predicted"/>
<protein>
    <submittedName>
        <fullName evidence="4">Aldehyde dehydrogenase</fullName>
        <ecNumber evidence="4">1.2.1.3</ecNumber>
    </submittedName>
</protein>
<evidence type="ECO:0000313" key="5">
    <source>
        <dbReference type="Proteomes" id="UP000001225"/>
    </source>
</evidence>
<evidence type="ECO:0000313" key="4">
    <source>
        <dbReference type="EMBL" id="CAP43916.1"/>
    </source>
</evidence>
<dbReference type="Proteomes" id="UP000001225">
    <property type="component" value="Chromosome"/>
</dbReference>
<gene>
    <name evidence="4" type="primary">paaZ2</name>
    <name evidence="4" type="ordered locus">Bpet3573</name>
</gene>
<dbReference type="Gene3D" id="3.40.309.10">
    <property type="entry name" value="Aldehyde Dehydrogenase, Chain A, domain 2"/>
    <property type="match status" value="1"/>
</dbReference>